<dbReference type="GO" id="GO:0016740">
    <property type="term" value="F:transferase activity"/>
    <property type="evidence" value="ECO:0007669"/>
    <property type="project" value="UniProtKB-KW"/>
</dbReference>
<protein>
    <recommendedName>
        <fullName evidence="1">holo-[acyl-carrier-protein] synthase</fullName>
        <ecNumber evidence="1">2.7.8.7</ecNumber>
    </recommendedName>
</protein>
<dbReference type="Gene3D" id="3.90.470.20">
    <property type="entry name" value="4'-phosphopantetheinyl transferase domain"/>
    <property type="match status" value="2"/>
</dbReference>
<dbReference type="Proteomes" id="UP001338125">
    <property type="component" value="Unassembled WGS sequence"/>
</dbReference>
<dbReference type="EC" id="2.7.8.7" evidence="1"/>
<sequence length="292" mass="33165">MTPPTVIQWALDTRNLWPEAKETKELSHVASRAMSLLSPSEQSAVLRYYFVKDAKLSLGSSLLKRLAICRFCRVPWADATSTRDERTKPVFLMPADGSEPLLFNISHQAGVVVLFAVHLPPPGLAIGVDIVCVGERRERDHQIIKQEGWAHFLAIHDEVLCPREVQRLRYLPIKDVDKLLEYFYALWCLREAYVKMTGEALLAAWLPELEMKYYSPPGEAPPEGADKYLEVWFKGAKVTDVEVKLERELDDEYMISTVTRKGTDGRGVEVGKFEVLDLESLLDEAEELKATF</sequence>
<dbReference type="EMBL" id="JAVFKD010000014">
    <property type="protein sequence ID" value="KAK5991031.1"/>
    <property type="molecule type" value="Genomic_DNA"/>
</dbReference>
<name>A0ABR0SFX3_9HYPO</name>
<dbReference type="PANTHER" id="PTHR12215">
    <property type="entry name" value="PHOSPHOPANTETHEINE TRANSFERASE"/>
    <property type="match status" value="1"/>
</dbReference>
<dbReference type="Pfam" id="PF22624">
    <property type="entry name" value="AASDHPPT_N"/>
    <property type="match status" value="1"/>
</dbReference>
<feature type="domain" description="4'-phosphopantetheinyl transferase N-terminal" evidence="4">
    <location>
        <begin position="31"/>
        <end position="116"/>
    </location>
</feature>
<proteinExistence type="predicted"/>
<dbReference type="InterPro" id="IPR050559">
    <property type="entry name" value="P-Pant_transferase_sf"/>
</dbReference>
<dbReference type="InterPro" id="IPR055066">
    <property type="entry name" value="AASDHPPT_N"/>
</dbReference>
<dbReference type="SUPFAM" id="SSF56214">
    <property type="entry name" value="4'-phosphopantetheinyl transferase"/>
    <property type="match status" value="2"/>
</dbReference>
<dbReference type="InterPro" id="IPR037143">
    <property type="entry name" value="4-PPantetheinyl_Trfase_dom_sf"/>
</dbReference>
<evidence type="ECO:0000259" key="3">
    <source>
        <dbReference type="Pfam" id="PF01648"/>
    </source>
</evidence>
<evidence type="ECO:0000313" key="6">
    <source>
        <dbReference type="Proteomes" id="UP001338125"/>
    </source>
</evidence>
<evidence type="ECO:0000313" key="5">
    <source>
        <dbReference type="EMBL" id="KAK5991031.1"/>
    </source>
</evidence>
<dbReference type="PANTHER" id="PTHR12215:SF10">
    <property type="entry name" value="L-AMINOADIPATE-SEMIALDEHYDE DEHYDROGENASE-PHOSPHOPANTETHEINYL TRANSFERASE"/>
    <property type="match status" value="1"/>
</dbReference>
<keyword evidence="6" id="KW-1185">Reference proteome</keyword>
<feature type="domain" description="4'-phosphopantetheinyl transferase" evidence="3">
    <location>
        <begin position="125"/>
        <end position="202"/>
    </location>
</feature>
<comment type="caution">
    <text evidence="5">The sequence shown here is derived from an EMBL/GenBank/DDBJ whole genome shotgun (WGS) entry which is preliminary data.</text>
</comment>
<accession>A0ABR0SFX3</accession>
<dbReference type="Pfam" id="PF01648">
    <property type="entry name" value="ACPS"/>
    <property type="match status" value="1"/>
</dbReference>
<evidence type="ECO:0000256" key="2">
    <source>
        <dbReference type="ARBA" id="ARBA00022679"/>
    </source>
</evidence>
<evidence type="ECO:0000256" key="1">
    <source>
        <dbReference type="ARBA" id="ARBA00013172"/>
    </source>
</evidence>
<gene>
    <name evidence="5" type="ORF">PT974_09307</name>
</gene>
<dbReference type="InterPro" id="IPR008278">
    <property type="entry name" value="4-PPantetheinyl_Trfase_dom"/>
</dbReference>
<reference evidence="5 6" key="1">
    <citation type="submission" date="2024-01" db="EMBL/GenBank/DDBJ databases">
        <title>Complete genome of Cladobotryum mycophilum ATHUM6906.</title>
        <authorList>
            <person name="Christinaki A.C."/>
            <person name="Myridakis A.I."/>
            <person name="Kouvelis V.N."/>
        </authorList>
    </citation>
    <scope>NUCLEOTIDE SEQUENCE [LARGE SCALE GENOMIC DNA]</scope>
    <source>
        <strain evidence="5 6">ATHUM6906</strain>
    </source>
</reference>
<evidence type="ECO:0000259" key="4">
    <source>
        <dbReference type="Pfam" id="PF22624"/>
    </source>
</evidence>
<organism evidence="5 6">
    <name type="scientific">Cladobotryum mycophilum</name>
    <dbReference type="NCBI Taxonomy" id="491253"/>
    <lineage>
        <taxon>Eukaryota</taxon>
        <taxon>Fungi</taxon>
        <taxon>Dikarya</taxon>
        <taxon>Ascomycota</taxon>
        <taxon>Pezizomycotina</taxon>
        <taxon>Sordariomycetes</taxon>
        <taxon>Hypocreomycetidae</taxon>
        <taxon>Hypocreales</taxon>
        <taxon>Hypocreaceae</taxon>
        <taxon>Cladobotryum</taxon>
    </lineage>
</organism>
<keyword evidence="2 5" id="KW-0808">Transferase</keyword>